<organism evidence="2 3">
    <name type="scientific">Discostella pseudostelligera</name>
    <dbReference type="NCBI Taxonomy" id="259834"/>
    <lineage>
        <taxon>Eukaryota</taxon>
        <taxon>Sar</taxon>
        <taxon>Stramenopiles</taxon>
        <taxon>Ochrophyta</taxon>
        <taxon>Bacillariophyta</taxon>
        <taxon>Coscinodiscophyceae</taxon>
        <taxon>Thalassiosirophycidae</taxon>
        <taxon>Stephanodiscales</taxon>
        <taxon>Stephanodiscaceae</taxon>
        <taxon>Discostella</taxon>
    </lineage>
</organism>
<evidence type="ECO:0000313" key="3">
    <source>
        <dbReference type="Proteomes" id="UP001530293"/>
    </source>
</evidence>
<evidence type="ECO:0000256" key="1">
    <source>
        <dbReference type="SAM" id="SignalP"/>
    </source>
</evidence>
<name>A0ABD3M5H9_9STRA</name>
<comment type="caution">
    <text evidence="2">The sequence shown here is derived from an EMBL/GenBank/DDBJ whole genome shotgun (WGS) entry which is preliminary data.</text>
</comment>
<gene>
    <name evidence="2" type="ORF">ACHAWU_003065</name>
</gene>
<feature type="chain" id="PRO_5044854938" evidence="1">
    <location>
        <begin position="28"/>
        <end position="408"/>
    </location>
</feature>
<reference evidence="2 3" key="1">
    <citation type="submission" date="2024-10" db="EMBL/GenBank/DDBJ databases">
        <title>Updated reference genomes for cyclostephanoid diatoms.</title>
        <authorList>
            <person name="Roberts W.R."/>
            <person name="Alverson A.J."/>
        </authorList>
    </citation>
    <scope>NUCLEOTIDE SEQUENCE [LARGE SCALE GENOMIC DNA]</scope>
    <source>
        <strain evidence="2 3">AJA232-27</strain>
    </source>
</reference>
<dbReference type="SUPFAM" id="SSF52266">
    <property type="entry name" value="SGNH hydrolase"/>
    <property type="match status" value="1"/>
</dbReference>
<keyword evidence="3" id="KW-1185">Reference proteome</keyword>
<keyword evidence="1" id="KW-0732">Signal</keyword>
<protein>
    <submittedName>
        <fullName evidence="2">Uncharacterized protein</fullName>
    </submittedName>
</protein>
<dbReference type="Proteomes" id="UP001530293">
    <property type="component" value="Unassembled WGS sequence"/>
</dbReference>
<accession>A0ABD3M5H9</accession>
<feature type="signal peptide" evidence="1">
    <location>
        <begin position="1"/>
        <end position="27"/>
    </location>
</feature>
<proteinExistence type="predicted"/>
<sequence length="408" mass="46260">MSSAFSKTTAIGCLFLLALLVFDKISRSPWTWQPIEESHKDIHIHIVMQSDAQNRGAPDLDDTYHVHLNQSHAIDFHPMDDAKRNQSHALVANQTHALALNQSHEIATSDSVRNNGTKSLTVKFIPYPHNTLGSGADMECQWETKSVSDPSAYDFIQLEAFREGICMPNRPSSAIHIFSSSEAKKCLSFRRVVITGDSYMKQLFVGLADILLGKKIQNDVQMTNSTIRVKVVEIANYWLAERHKKDESFPIAEYICDNICYGKNGASWKKQCANCIHLQTQGEENTTVTVAGAGVHILARLGNKDIQTAARELDQFLNMTKPILFVSPPHYRLEQVPEPYREKTSTRNTVWETLLPIIAPRKQPYVDMFQLTRSCYMENCSYDGGHRSRYVNRWKAQLLLNTLCEVVE</sequence>
<dbReference type="AlphaFoldDB" id="A0ABD3M5H9"/>
<evidence type="ECO:0000313" key="2">
    <source>
        <dbReference type="EMBL" id="KAL3759244.1"/>
    </source>
</evidence>
<dbReference type="EMBL" id="JALLBG020000207">
    <property type="protein sequence ID" value="KAL3759244.1"/>
    <property type="molecule type" value="Genomic_DNA"/>
</dbReference>